<feature type="domain" description="Cell wall hydrolase SleB" evidence="1">
    <location>
        <begin position="236"/>
        <end position="334"/>
    </location>
</feature>
<dbReference type="Pfam" id="PF07833">
    <property type="entry name" value="Cu_amine_oxidN1"/>
    <property type="match status" value="1"/>
</dbReference>
<comment type="caution">
    <text evidence="3">The sequence shown here is derived from an EMBL/GenBank/DDBJ whole genome shotgun (WGS) entry which is preliminary data.</text>
</comment>
<evidence type="ECO:0000313" key="3">
    <source>
        <dbReference type="EMBL" id="CAG5089516.1"/>
    </source>
</evidence>
<dbReference type="Proteomes" id="UP000681526">
    <property type="component" value="Unassembled WGS sequence"/>
</dbReference>
<dbReference type="InterPro" id="IPR042047">
    <property type="entry name" value="SleB_dom1"/>
</dbReference>
<evidence type="ECO:0000259" key="2">
    <source>
        <dbReference type="Pfam" id="PF07833"/>
    </source>
</evidence>
<dbReference type="InterPro" id="IPR011105">
    <property type="entry name" value="Cell_wall_hydrolase_SleB"/>
</dbReference>
<dbReference type="EMBL" id="CAJRAY010000067">
    <property type="protein sequence ID" value="CAG5089516.1"/>
    <property type="molecule type" value="Genomic_DNA"/>
</dbReference>
<dbReference type="SUPFAM" id="SSF55383">
    <property type="entry name" value="Copper amine oxidase, domain N"/>
    <property type="match status" value="1"/>
</dbReference>
<name>A0ABM8V5W4_THEXY</name>
<evidence type="ECO:0000259" key="1">
    <source>
        <dbReference type="Pfam" id="PF07486"/>
    </source>
</evidence>
<dbReference type="InterPro" id="IPR012854">
    <property type="entry name" value="Cu_amine_oxidase-like_N"/>
</dbReference>
<dbReference type="Pfam" id="PF07486">
    <property type="entry name" value="Hydrolase_2"/>
    <property type="match status" value="1"/>
</dbReference>
<dbReference type="Gene3D" id="1.10.10.2520">
    <property type="entry name" value="Cell wall hydrolase SleB, domain 1"/>
    <property type="match status" value="1"/>
</dbReference>
<gene>
    <name evidence="3" type="primary">txxe 1850-ykvT</name>
    <name evidence="3" type="ORF">TXXE_13115</name>
</gene>
<dbReference type="Gene3D" id="6.20.240.60">
    <property type="match status" value="1"/>
</dbReference>
<protein>
    <submittedName>
        <fullName evidence="3">Cell wall hydrolase-like protein</fullName>
    </submittedName>
</protein>
<organism evidence="3 4">
    <name type="scientific">Thermobacillus xylanilyticus</name>
    <dbReference type="NCBI Taxonomy" id="76633"/>
    <lineage>
        <taxon>Bacteria</taxon>
        <taxon>Bacillati</taxon>
        <taxon>Bacillota</taxon>
        <taxon>Bacilli</taxon>
        <taxon>Bacillales</taxon>
        <taxon>Paenibacillaceae</taxon>
        <taxon>Thermobacillus</taxon>
    </lineage>
</organism>
<reference evidence="3 4" key="1">
    <citation type="submission" date="2021-04" db="EMBL/GenBank/DDBJ databases">
        <authorList>
            <person name="Rakotoarivonina H."/>
        </authorList>
    </citation>
    <scope>NUCLEOTIDE SEQUENCE [LARGE SCALE GENOMIC DNA]</scope>
    <source>
        <strain evidence="3 4">XE</strain>
    </source>
</reference>
<evidence type="ECO:0000313" key="4">
    <source>
        <dbReference type="Proteomes" id="UP000681526"/>
    </source>
</evidence>
<sequence>MGLWGEGKRRIGKPGVAAILALVLLAISPLTAASAEERPEAAQDITVLLDGEAVPAADAWQMQENRLYAPIAQLAKWFGAQIRWDAKNDEVTLVTALGDRVVLGDGVPVVYFNDARYLLSAPPFMDDGRMYVPVKDAAEMMHAKAAWDGRARTVRLESVAPVSVTEETDLAALLEQIGISEAELLGRNQLKQPDDIQAGTTLRTVLPSFLEREAEPFTEEDFELLAKITMVEVGYESYEAQLAVANVILNRVKDPRFPDTIRDVIYAGKQFPPAHNGLLDKSVPSETAKRAAKDALNGKNNIQDAVYFYNPKVTKGEFWSSLTVVDTVGSHRFAK</sequence>
<accession>A0ABM8V5W4</accession>
<proteinExistence type="predicted"/>
<dbReference type="RefSeq" id="WP_213484975.1">
    <property type="nucleotide sequence ID" value="NZ_CAJRAY010000067.1"/>
</dbReference>
<dbReference type="InterPro" id="IPR036582">
    <property type="entry name" value="Mao_N_sf"/>
</dbReference>
<feature type="domain" description="Copper amine oxidase-like N-terminal" evidence="2">
    <location>
        <begin position="49"/>
        <end position="155"/>
    </location>
</feature>
<dbReference type="Gene3D" id="3.30.457.10">
    <property type="entry name" value="Copper amine oxidase-like, N-terminal domain"/>
    <property type="match status" value="1"/>
</dbReference>
<keyword evidence="4" id="KW-1185">Reference proteome</keyword>